<organism evidence="1 2">
    <name type="scientific">Ilex paraguariensis</name>
    <name type="common">yerba mate</name>
    <dbReference type="NCBI Taxonomy" id="185542"/>
    <lineage>
        <taxon>Eukaryota</taxon>
        <taxon>Viridiplantae</taxon>
        <taxon>Streptophyta</taxon>
        <taxon>Embryophyta</taxon>
        <taxon>Tracheophyta</taxon>
        <taxon>Spermatophyta</taxon>
        <taxon>Magnoliopsida</taxon>
        <taxon>eudicotyledons</taxon>
        <taxon>Gunneridae</taxon>
        <taxon>Pentapetalae</taxon>
        <taxon>asterids</taxon>
        <taxon>campanulids</taxon>
        <taxon>Aquifoliales</taxon>
        <taxon>Aquifoliaceae</taxon>
        <taxon>Ilex</taxon>
    </lineage>
</organism>
<name>A0ABC8T5Y3_9AQUA</name>
<proteinExistence type="predicted"/>
<dbReference type="EMBL" id="CAUOFW020004280">
    <property type="protein sequence ID" value="CAK9164821.1"/>
    <property type="molecule type" value="Genomic_DNA"/>
</dbReference>
<keyword evidence="2" id="KW-1185">Reference proteome</keyword>
<sequence length="81" mass="9320">MVIVEESLTVPDQYDGRSERTTFEHLVSVLVTDARSKDFDKRLSKVEVELSEFRSDHEALSAKFTVEVTEIKNMLKTLSEK</sequence>
<comment type="caution">
    <text evidence="1">The sequence shown here is derived from an EMBL/GenBank/DDBJ whole genome shotgun (WGS) entry which is preliminary data.</text>
</comment>
<reference evidence="1 2" key="1">
    <citation type="submission" date="2024-02" db="EMBL/GenBank/DDBJ databases">
        <authorList>
            <person name="Vignale AGUSTIN F."/>
            <person name="Sosa J E."/>
            <person name="Modenutti C."/>
        </authorList>
    </citation>
    <scope>NUCLEOTIDE SEQUENCE [LARGE SCALE GENOMIC DNA]</scope>
</reference>
<dbReference type="AlphaFoldDB" id="A0ABC8T5Y3"/>
<evidence type="ECO:0000313" key="2">
    <source>
        <dbReference type="Proteomes" id="UP001642360"/>
    </source>
</evidence>
<protein>
    <submittedName>
        <fullName evidence="1">Uncharacterized protein</fullName>
    </submittedName>
</protein>
<evidence type="ECO:0000313" key="1">
    <source>
        <dbReference type="EMBL" id="CAK9164821.1"/>
    </source>
</evidence>
<feature type="non-terminal residue" evidence="1">
    <location>
        <position position="81"/>
    </location>
</feature>
<gene>
    <name evidence="1" type="ORF">ILEXP_LOCUS33970</name>
</gene>
<dbReference type="Proteomes" id="UP001642360">
    <property type="component" value="Unassembled WGS sequence"/>
</dbReference>
<accession>A0ABC8T5Y3</accession>